<sequence length="314" mass="33803">MAKLSPHPSSSSSSFSCVYPSVLALKSFSSTPTSVSAIFPVCKCEVNSCCCCSPCLHIQLLASSSISISSSRRRRRRGVCEDRRRQRIFCRSFRFQQTSSVTSHLGSDSDTSSNSSDVFSALPLLPDCYVKKFGFSQEEDEEAPETTPPPGSTVTLGLGLGFVAGSLLVMNPGLASAATEAVAAGAYSVEDAWRDLVATEPKNALSLPTWIIHVASVVEWLTAMALVWRYGDIPGKEAWKGLSWGMVPLLGGAMCACTWHFFYNAPSLELLVVLQAALTAIGNCTMWIAAFRIYQASQQQQQSQIGGSSQEGED</sequence>
<name>A0ABP0VNR5_9BRYO</name>
<dbReference type="InterPro" id="IPR019634">
    <property type="entry name" value="Uncharacterised_Ycf49"/>
</dbReference>
<dbReference type="PANTHER" id="PTHR33833">
    <property type="entry name" value="NUCLEOLAR-LIKE PROTEIN-RELATED"/>
    <property type="match status" value="1"/>
</dbReference>
<protein>
    <submittedName>
        <fullName evidence="1">Uncharacterized protein</fullName>
    </submittedName>
</protein>
<dbReference type="PROSITE" id="PS51257">
    <property type="entry name" value="PROKAR_LIPOPROTEIN"/>
    <property type="match status" value="1"/>
</dbReference>
<keyword evidence="2" id="KW-1185">Reference proteome</keyword>
<dbReference type="Proteomes" id="UP001497444">
    <property type="component" value="Chromosome 1"/>
</dbReference>
<gene>
    <name evidence="1" type="ORF">CSSPJE1EN1_LOCUS1576</name>
</gene>
<evidence type="ECO:0000313" key="2">
    <source>
        <dbReference type="Proteomes" id="UP001497444"/>
    </source>
</evidence>
<dbReference type="Pfam" id="PF10693">
    <property type="entry name" value="DUF2499"/>
    <property type="match status" value="1"/>
</dbReference>
<proteinExistence type="predicted"/>
<accession>A0ABP0VNR5</accession>
<dbReference type="PANTHER" id="PTHR33833:SF3">
    <property type="entry name" value="YCF49-LIKE PROTEIN"/>
    <property type="match status" value="1"/>
</dbReference>
<dbReference type="EMBL" id="OZ020096">
    <property type="protein sequence ID" value="CAK9256098.1"/>
    <property type="molecule type" value="Genomic_DNA"/>
</dbReference>
<organism evidence="1 2">
    <name type="scientific">Sphagnum jensenii</name>
    <dbReference type="NCBI Taxonomy" id="128206"/>
    <lineage>
        <taxon>Eukaryota</taxon>
        <taxon>Viridiplantae</taxon>
        <taxon>Streptophyta</taxon>
        <taxon>Embryophyta</taxon>
        <taxon>Bryophyta</taxon>
        <taxon>Sphagnophytina</taxon>
        <taxon>Sphagnopsida</taxon>
        <taxon>Sphagnales</taxon>
        <taxon>Sphagnaceae</taxon>
        <taxon>Sphagnum</taxon>
    </lineage>
</organism>
<evidence type="ECO:0000313" key="1">
    <source>
        <dbReference type="EMBL" id="CAK9256098.1"/>
    </source>
</evidence>
<reference evidence="1 2" key="1">
    <citation type="submission" date="2024-02" db="EMBL/GenBank/DDBJ databases">
        <authorList>
            <consortium name="ELIXIR-Norway"/>
            <consortium name="Elixir Norway"/>
        </authorList>
    </citation>
    <scope>NUCLEOTIDE SEQUENCE [LARGE SCALE GENOMIC DNA]</scope>
</reference>